<dbReference type="Proteomes" id="UP000026915">
    <property type="component" value="Chromosome 7"/>
</dbReference>
<dbReference type="InParanoid" id="A0A061FAZ1"/>
<dbReference type="HOGENOM" id="CLU_2563042_0_0_1"/>
<dbReference type="Gramene" id="EOY13907">
    <property type="protein sequence ID" value="EOY13907"/>
    <property type="gene ID" value="TCM_032662"/>
</dbReference>
<keyword evidence="2" id="KW-1185">Reference proteome</keyword>
<protein>
    <submittedName>
        <fullName evidence="1">Uncharacterized protein</fullName>
    </submittedName>
</protein>
<name>A0A061FAZ1_THECC</name>
<dbReference type="EMBL" id="CM001885">
    <property type="protein sequence ID" value="EOY13907.1"/>
    <property type="molecule type" value="Genomic_DNA"/>
</dbReference>
<gene>
    <name evidence="1" type="ORF">TCM_032662</name>
</gene>
<proteinExistence type="predicted"/>
<reference evidence="1 2" key="1">
    <citation type="journal article" date="2013" name="Genome Biol.">
        <title>The genome sequence of the most widely cultivated cacao type and its use to identify candidate genes regulating pod color.</title>
        <authorList>
            <person name="Motamayor J.C."/>
            <person name="Mockaitis K."/>
            <person name="Schmutz J."/>
            <person name="Haiminen N."/>
            <person name="Iii D.L."/>
            <person name="Cornejo O."/>
            <person name="Findley S.D."/>
            <person name="Zheng P."/>
            <person name="Utro F."/>
            <person name="Royaert S."/>
            <person name="Saski C."/>
            <person name="Jenkins J."/>
            <person name="Podicheti R."/>
            <person name="Zhao M."/>
            <person name="Scheffler B.E."/>
            <person name="Stack J.C."/>
            <person name="Feltus F.A."/>
            <person name="Mustiga G.M."/>
            <person name="Amores F."/>
            <person name="Phillips W."/>
            <person name="Marelli J.P."/>
            <person name="May G.D."/>
            <person name="Shapiro H."/>
            <person name="Ma J."/>
            <person name="Bustamante C.D."/>
            <person name="Schnell R.J."/>
            <person name="Main D."/>
            <person name="Gilbert D."/>
            <person name="Parida L."/>
            <person name="Kuhn D.N."/>
        </authorList>
    </citation>
    <scope>NUCLEOTIDE SEQUENCE [LARGE SCALE GENOMIC DNA]</scope>
    <source>
        <strain evidence="2">cv. Matina 1-6</strain>
    </source>
</reference>
<accession>A0A061FAZ1</accession>
<organism evidence="1 2">
    <name type="scientific">Theobroma cacao</name>
    <name type="common">Cacao</name>
    <name type="synonym">Cocoa</name>
    <dbReference type="NCBI Taxonomy" id="3641"/>
    <lineage>
        <taxon>Eukaryota</taxon>
        <taxon>Viridiplantae</taxon>
        <taxon>Streptophyta</taxon>
        <taxon>Embryophyta</taxon>
        <taxon>Tracheophyta</taxon>
        <taxon>Spermatophyta</taxon>
        <taxon>Magnoliopsida</taxon>
        <taxon>eudicotyledons</taxon>
        <taxon>Gunneridae</taxon>
        <taxon>Pentapetalae</taxon>
        <taxon>rosids</taxon>
        <taxon>malvids</taxon>
        <taxon>Malvales</taxon>
        <taxon>Malvaceae</taxon>
        <taxon>Byttnerioideae</taxon>
        <taxon>Theobroma</taxon>
    </lineage>
</organism>
<dbReference type="AlphaFoldDB" id="A0A061FAZ1"/>
<evidence type="ECO:0000313" key="2">
    <source>
        <dbReference type="Proteomes" id="UP000026915"/>
    </source>
</evidence>
<evidence type="ECO:0000313" key="1">
    <source>
        <dbReference type="EMBL" id="EOY13907.1"/>
    </source>
</evidence>
<sequence>MNNVAVKTLSDPSKTLPFCGSICNEGILHCCSASEINVVVAEMFVPNLGNVLAPPAWIYSQHIRDCLGIVYLQWVCYGCNNG</sequence>